<proteinExistence type="inferred from homology"/>
<dbReference type="Gene3D" id="3.30.300.30">
    <property type="match status" value="1"/>
</dbReference>
<keyword evidence="6" id="KW-1185">Reference proteome</keyword>
<dbReference type="eggNOG" id="COG0318">
    <property type="taxonomic scope" value="Bacteria"/>
</dbReference>
<dbReference type="GO" id="GO:0031956">
    <property type="term" value="F:medium-chain fatty acid-CoA ligase activity"/>
    <property type="evidence" value="ECO:0007669"/>
    <property type="project" value="TreeGrafter"/>
</dbReference>
<dbReference type="STRING" id="1379270.GEMMAAP_04055"/>
<dbReference type="EMBL" id="CP011454">
    <property type="protein sequence ID" value="AMW04238.1"/>
    <property type="molecule type" value="Genomic_DNA"/>
</dbReference>
<dbReference type="GO" id="GO:0006631">
    <property type="term" value="P:fatty acid metabolic process"/>
    <property type="evidence" value="ECO:0007669"/>
    <property type="project" value="TreeGrafter"/>
</dbReference>
<feature type="domain" description="AMP-binding enzyme C-terminal" evidence="4">
    <location>
        <begin position="397"/>
        <end position="472"/>
    </location>
</feature>
<dbReference type="Proteomes" id="UP000076404">
    <property type="component" value="Chromosome"/>
</dbReference>
<dbReference type="Pfam" id="PF13193">
    <property type="entry name" value="AMP-binding_C"/>
    <property type="match status" value="1"/>
</dbReference>
<dbReference type="InterPro" id="IPR042099">
    <property type="entry name" value="ANL_N_sf"/>
</dbReference>
<evidence type="ECO:0000256" key="2">
    <source>
        <dbReference type="ARBA" id="ARBA00022598"/>
    </source>
</evidence>
<evidence type="ECO:0000313" key="6">
    <source>
        <dbReference type="Proteomes" id="UP000076404"/>
    </source>
</evidence>
<evidence type="ECO:0008006" key="7">
    <source>
        <dbReference type="Google" id="ProtNLM"/>
    </source>
</evidence>
<reference evidence="5 6" key="2">
    <citation type="journal article" date="2016" name="Environ. Microbiol. Rep.">
        <title>Metagenomic evidence for the presence of phototrophic Gemmatimonadetes bacteria in diverse environments.</title>
        <authorList>
            <person name="Zeng Y."/>
            <person name="Baumbach J."/>
            <person name="Barbosa E.G."/>
            <person name="Azevedo V."/>
            <person name="Zhang C."/>
            <person name="Koblizek M."/>
        </authorList>
    </citation>
    <scope>NUCLEOTIDE SEQUENCE [LARGE SCALE GENOMIC DNA]</scope>
    <source>
        <strain evidence="5 6">AP64</strain>
    </source>
</reference>
<evidence type="ECO:0000259" key="4">
    <source>
        <dbReference type="Pfam" id="PF13193"/>
    </source>
</evidence>
<organism evidence="5 6">
    <name type="scientific">Gemmatimonas phototrophica</name>
    <dbReference type="NCBI Taxonomy" id="1379270"/>
    <lineage>
        <taxon>Bacteria</taxon>
        <taxon>Pseudomonadati</taxon>
        <taxon>Gemmatimonadota</taxon>
        <taxon>Gemmatimonadia</taxon>
        <taxon>Gemmatimonadales</taxon>
        <taxon>Gemmatimonadaceae</taxon>
        <taxon>Gemmatimonas</taxon>
    </lineage>
</organism>
<gene>
    <name evidence="5" type="ORF">GEMMAAP_04055</name>
</gene>
<dbReference type="AlphaFoldDB" id="A0A143BGS1"/>
<evidence type="ECO:0000259" key="3">
    <source>
        <dbReference type="Pfam" id="PF00501"/>
    </source>
</evidence>
<dbReference type="InterPro" id="IPR025110">
    <property type="entry name" value="AMP-bd_C"/>
</dbReference>
<evidence type="ECO:0000313" key="5">
    <source>
        <dbReference type="EMBL" id="AMW04238.1"/>
    </source>
</evidence>
<dbReference type="InterPro" id="IPR000873">
    <property type="entry name" value="AMP-dep_synth/lig_dom"/>
</dbReference>
<dbReference type="InterPro" id="IPR045851">
    <property type="entry name" value="AMP-bd_C_sf"/>
</dbReference>
<feature type="domain" description="AMP-dependent synthetase/ligase" evidence="3">
    <location>
        <begin position="2"/>
        <end position="346"/>
    </location>
</feature>
<dbReference type="SUPFAM" id="SSF56801">
    <property type="entry name" value="Acetyl-CoA synthetase-like"/>
    <property type="match status" value="1"/>
</dbReference>
<keyword evidence="2" id="KW-0436">Ligase</keyword>
<reference evidence="5 6" key="1">
    <citation type="journal article" date="2014" name="Proc. Natl. Acad. Sci. U.S.A.">
        <title>Functional type 2 photosynthetic reaction centers found in the rare bacterial phylum Gemmatimonadetes.</title>
        <authorList>
            <person name="Zeng Y."/>
            <person name="Feng F."/>
            <person name="Medova H."/>
            <person name="Dean J."/>
            <person name="Koblizek M."/>
        </authorList>
    </citation>
    <scope>NUCLEOTIDE SEQUENCE [LARGE SCALE GENOMIC DNA]</scope>
    <source>
        <strain evidence="5 6">AP64</strain>
    </source>
</reference>
<dbReference type="Pfam" id="PF00501">
    <property type="entry name" value="AMP-binding"/>
    <property type="match status" value="1"/>
</dbReference>
<name>A0A143BGS1_9BACT</name>
<sequence length="507" mass="54441">MDADASSLAAAFSELGLGAGDRIAVNLPNGVEWIITTLAAAKLGAVLVPVSPFLGVHDLRYQLRHAEASAVVTIERWNGVDFLQRFEELLGDLPDLQYVVTVGDEDLWYDDRIFQFEDLVSSGAAKTVPLFDDSDDTRDLAVVYTSGTMGKPKGVQLSHRALVENAVRTAQALELSPEDRVLAAVPFCAVFGLSAMLGAMASGATLVTQPTFEPAGALALIASAQVTVLHGVPTQYHLLMREEGFDPSRLRSLRTGLMAGSSVGEALVRKVRRWCDVLVAYGLTETGAVVTITRFSDSEATRRDSVGTPMPGIDVMAMDVLSGELHGPEAVGEIAVRGSNLMRGYLRMPAETAKVHTPDGFFLTGDLGIIDEDGTVRILGRRQETISRGGTQLYPRELEDRLRAHPAVDDVCVIGVPHDVMGELVCACIVAVEGAVITGDEIKRFARDMMAADKVPDLVRFFDTFPMTGSGKVRRRELARSIALSANTMSASALHANALDHPVPYPG</sequence>
<comment type="similarity">
    <text evidence="1">Belongs to the ATP-dependent AMP-binding enzyme family.</text>
</comment>
<accession>A0A143BGS1</accession>
<dbReference type="Gene3D" id="3.40.50.12780">
    <property type="entry name" value="N-terminal domain of ligase-like"/>
    <property type="match status" value="1"/>
</dbReference>
<protein>
    <recommendedName>
        <fullName evidence="7">AMP-dependent synthetase</fullName>
    </recommendedName>
</protein>
<dbReference type="PANTHER" id="PTHR43201">
    <property type="entry name" value="ACYL-COA SYNTHETASE"/>
    <property type="match status" value="1"/>
</dbReference>
<dbReference type="KEGG" id="gph:GEMMAAP_04055"/>
<evidence type="ECO:0000256" key="1">
    <source>
        <dbReference type="ARBA" id="ARBA00006432"/>
    </source>
</evidence>
<dbReference type="PANTHER" id="PTHR43201:SF5">
    <property type="entry name" value="MEDIUM-CHAIN ACYL-COA LIGASE ACSF2, MITOCHONDRIAL"/>
    <property type="match status" value="1"/>
</dbReference>